<accession>A0A8B8BIS3</accession>
<evidence type="ECO:0000313" key="5">
    <source>
        <dbReference type="RefSeq" id="XP_022302729.1"/>
    </source>
</evidence>
<evidence type="ECO:0000256" key="1">
    <source>
        <dbReference type="SAM" id="MobiDB-lite"/>
    </source>
</evidence>
<keyword evidence="4" id="KW-1185">Reference proteome</keyword>
<evidence type="ECO:0000313" key="4">
    <source>
        <dbReference type="Proteomes" id="UP000694844"/>
    </source>
</evidence>
<sequence>MHLGTQTVLLAVVTLVTITRDASAETLGVDCNVDEKVNSGDKKVITYNGTALNPSCRPMTFRATAQLMLCIQSSQFRDPDCAVELRFTNRKNGEVKIFNCRESSAFCIKPNGTLEIQISARDGKSPRNAVLRLDLFTKNSTHTKDKDEIDYELIATLTRVLIPLSLFLIFGIIFAICFYKQRKKAHAQYLGKSGTGSGSNAEGFFGSPALENYPAPPPQAQQTSAFGVNS</sequence>
<protein>
    <submittedName>
        <fullName evidence="5">Uncharacterized protein LOC111110496</fullName>
    </submittedName>
</protein>
<evidence type="ECO:0000256" key="2">
    <source>
        <dbReference type="SAM" id="Phobius"/>
    </source>
</evidence>
<keyword evidence="3" id="KW-0732">Signal</keyword>
<feature type="region of interest" description="Disordered" evidence="1">
    <location>
        <begin position="192"/>
        <end position="230"/>
    </location>
</feature>
<reference evidence="5" key="1">
    <citation type="submission" date="2025-08" db="UniProtKB">
        <authorList>
            <consortium name="RefSeq"/>
        </authorList>
    </citation>
    <scope>IDENTIFICATION</scope>
    <source>
        <tissue evidence="5">Whole sample</tissue>
    </source>
</reference>
<feature type="chain" id="PRO_5034819925" evidence="3">
    <location>
        <begin position="25"/>
        <end position="230"/>
    </location>
</feature>
<feature type="transmembrane region" description="Helical" evidence="2">
    <location>
        <begin position="160"/>
        <end position="179"/>
    </location>
</feature>
<organism evidence="4 5">
    <name type="scientific">Crassostrea virginica</name>
    <name type="common">Eastern oyster</name>
    <dbReference type="NCBI Taxonomy" id="6565"/>
    <lineage>
        <taxon>Eukaryota</taxon>
        <taxon>Metazoa</taxon>
        <taxon>Spiralia</taxon>
        <taxon>Lophotrochozoa</taxon>
        <taxon>Mollusca</taxon>
        <taxon>Bivalvia</taxon>
        <taxon>Autobranchia</taxon>
        <taxon>Pteriomorphia</taxon>
        <taxon>Ostreida</taxon>
        <taxon>Ostreoidea</taxon>
        <taxon>Ostreidae</taxon>
        <taxon>Crassostrea</taxon>
    </lineage>
</organism>
<keyword evidence="2" id="KW-1133">Transmembrane helix</keyword>
<dbReference type="KEGG" id="cvn:111110496"/>
<keyword evidence="2" id="KW-0472">Membrane</keyword>
<name>A0A8B8BIS3_CRAVI</name>
<keyword evidence="2" id="KW-0812">Transmembrane</keyword>
<dbReference type="GeneID" id="111110496"/>
<dbReference type="AlphaFoldDB" id="A0A8B8BIS3"/>
<dbReference type="OrthoDB" id="6196436at2759"/>
<evidence type="ECO:0000256" key="3">
    <source>
        <dbReference type="SAM" id="SignalP"/>
    </source>
</evidence>
<feature type="signal peptide" evidence="3">
    <location>
        <begin position="1"/>
        <end position="24"/>
    </location>
</feature>
<dbReference type="Proteomes" id="UP000694844">
    <property type="component" value="Chromosome 8"/>
</dbReference>
<proteinExistence type="predicted"/>
<gene>
    <name evidence="5" type="primary">LOC111110496</name>
</gene>
<dbReference type="RefSeq" id="XP_022302729.1">
    <property type="nucleotide sequence ID" value="XM_022447021.1"/>
</dbReference>